<proteinExistence type="predicted"/>
<gene>
    <name evidence="1" type="ORF">SFRICE_003271</name>
</gene>
<organism evidence="1">
    <name type="scientific">Spodoptera frugiperda</name>
    <name type="common">Fall armyworm</name>
    <dbReference type="NCBI Taxonomy" id="7108"/>
    <lineage>
        <taxon>Eukaryota</taxon>
        <taxon>Metazoa</taxon>
        <taxon>Ecdysozoa</taxon>
        <taxon>Arthropoda</taxon>
        <taxon>Hexapoda</taxon>
        <taxon>Insecta</taxon>
        <taxon>Pterygota</taxon>
        <taxon>Neoptera</taxon>
        <taxon>Endopterygota</taxon>
        <taxon>Lepidoptera</taxon>
        <taxon>Glossata</taxon>
        <taxon>Ditrysia</taxon>
        <taxon>Noctuoidea</taxon>
        <taxon>Noctuidae</taxon>
        <taxon>Amphipyrinae</taxon>
        <taxon>Spodoptera</taxon>
    </lineage>
</organism>
<protein>
    <submittedName>
        <fullName evidence="1">SFRICE_003271</fullName>
    </submittedName>
</protein>
<name>A0A2H1VJR6_SPOFR</name>
<reference evidence="1" key="1">
    <citation type="submission" date="2016-07" db="EMBL/GenBank/DDBJ databases">
        <authorList>
            <person name="Bretaudeau A."/>
        </authorList>
    </citation>
    <scope>NUCLEOTIDE SEQUENCE</scope>
    <source>
        <strain evidence="1">Rice</strain>
        <tissue evidence="1">Whole body</tissue>
    </source>
</reference>
<dbReference type="EMBL" id="ODYU01002937">
    <property type="protein sequence ID" value="SOQ41067.1"/>
    <property type="molecule type" value="Genomic_DNA"/>
</dbReference>
<dbReference type="AlphaFoldDB" id="A0A2H1VJR6"/>
<accession>A0A2H1VJR6</accession>
<sequence>MVSDDAAYGGARLPISNLFTRALKTPKLYPSGNTDSGKEFHSLAKKCLILKFSGVHVLGNCTVHAVAAAKRVAGSILARSNTLGDPQIIVSGLGVMLPVIAKVTMTVQLWDIAARQSLFVLQGC</sequence>
<evidence type="ECO:0000313" key="1">
    <source>
        <dbReference type="EMBL" id="SOQ41067.1"/>
    </source>
</evidence>